<gene>
    <name evidence="1" type="ORF">AVEN_198816_1</name>
</gene>
<evidence type="ECO:0000313" key="2">
    <source>
        <dbReference type="Proteomes" id="UP000499080"/>
    </source>
</evidence>
<organism evidence="1 2">
    <name type="scientific">Araneus ventricosus</name>
    <name type="common">Orbweaver spider</name>
    <name type="synonym">Epeira ventricosa</name>
    <dbReference type="NCBI Taxonomy" id="182803"/>
    <lineage>
        <taxon>Eukaryota</taxon>
        <taxon>Metazoa</taxon>
        <taxon>Ecdysozoa</taxon>
        <taxon>Arthropoda</taxon>
        <taxon>Chelicerata</taxon>
        <taxon>Arachnida</taxon>
        <taxon>Araneae</taxon>
        <taxon>Araneomorphae</taxon>
        <taxon>Entelegynae</taxon>
        <taxon>Araneoidea</taxon>
        <taxon>Araneidae</taxon>
        <taxon>Araneus</taxon>
    </lineage>
</organism>
<comment type="caution">
    <text evidence="1">The sequence shown here is derived from an EMBL/GenBank/DDBJ whole genome shotgun (WGS) entry which is preliminary data.</text>
</comment>
<reference evidence="1 2" key="1">
    <citation type="journal article" date="2019" name="Sci. Rep.">
        <title>Orb-weaving spider Araneus ventricosus genome elucidates the spidroin gene catalogue.</title>
        <authorList>
            <person name="Kono N."/>
            <person name="Nakamura H."/>
            <person name="Ohtoshi R."/>
            <person name="Moran D.A.P."/>
            <person name="Shinohara A."/>
            <person name="Yoshida Y."/>
            <person name="Fujiwara M."/>
            <person name="Mori M."/>
            <person name="Tomita M."/>
            <person name="Arakawa K."/>
        </authorList>
    </citation>
    <scope>NUCLEOTIDE SEQUENCE [LARGE SCALE GENOMIC DNA]</scope>
</reference>
<keyword evidence="2" id="KW-1185">Reference proteome</keyword>
<dbReference type="EMBL" id="BGPR01002137">
    <property type="protein sequence ID" value="GBM68364.1"/>
    <property type="molecule type" value="Genomic_DNA"/>
</dbReference>
<protein>
    <submittedName>
        <fullName evidence="1">Uncharacterized protein</fullName>
    </submittedName>
</protein>
<name>A0A4Y2HSF9_ARAVE</name>
<sequence length="85" mass="9880">MQQWPSAGPQLQGQRVPGSKPDFTDDPWCMWANCMLNLMLWVKHLEKVWRGACQLWCHPCYLTMVHNYEVHAKIALLLIQNGTLT</sequence>
<accession>A0A4Y2HSF9</accession>
<evidence type="ECO:0000313" key="1">
    <source>
        <dbReference type="EMBL" id="GBM68364.1"/>
    </source>
</evidence>
<proteinExistence type="predicted"/>
<dbReference type="Proteomes" id="UP000499080">
    <property type="component" value="Unassembled WGS sequence"/>
</dbReference>
<dbReference type="AlphaFoldDB" id="A0A4Y2HSF9"/>